<sequence>MTLEKKKIPCSKQECGRSAVYRTREMAARALVPFVLVTQVPSTVCDLLKELPPTPGPKIQHNHIHGTLLQVLFLLRSFQSDSHRPIPSENGIGSALRRYIWIASRQNCCLVTRGAFLDVLVSLCGPKISILEDGEVRELRREALSVLLESELLVSGPESLVPAPGSIQLLLSLSRVALAACVEEPEQWDTPHAPQLLESLLSSPCYEVRGLALDALLRQLQQRGSSQWLQQTTLSHLTGRAFHETHPHCLSKVLEVLCALGSTGPILWQDGGRIMAQEEVHKRLLSLTKTSAHSVDLQCAALSLLSLLVSHAVTSEPQDSGAAWCYAEWAAVVCSGCSEEQPLEVKMTASKVLVQSTAPVLTSPHLPLGFDATVSLWKSLVTLLQDEDKDVRDAAADFICFVPESLLSPDVCRSSVCPPLALDSAVGILCRLLHQWGRLSEGVLSLAEWLMGNEEACPEESAEAPSLDDEDFLFEKGELNLWAEPVQWVRLLHRHLAALLQSQDPESPASDPDRVRTLSDRAQSQTQAAVRSLSSLCPLPQFTGPMEHARLTLRLQRAQRAADVLHQIR</sequence>
<dbReference type="PANTHER" id="PTHR14387:SF7">
    <property type="entry name" value="THYROID ADENOMA-ASSOCIATED PROTEIN"/>
    <property type="match status" value="1"/>
</dbReference>
<evidence type="ECO:0000256" key="1">
    <source>
        <dbReference type="SAM" id="MobiDB-lite"/>
    </source>
</evidence>
<evidence type="ECO:0000259" key="2">
    <source>
        <dbReference type="Pfam" id="PF25151"/>
    </source>
</evidence>
<dbReference type="Gene3D" id="1.25.10.10">
    <property type="entry name" value="Leucine-rich Repeat Variant"/>
    <property type="match status" value="1"/>
</dbReference>
<keyword evidence="4" id="KW-1185">Reference proteome</keyword>
<feature type="region of interest" description="Disordered" evidence="1">
    <location>
        <begin position="503"/>
        <end position="522"/>
    </location>
</feature>
<dbReference type="SUPFAM" id="SSF48371">
    <property type="entry name" value="ARM repeat"/>
    <property type="match status" value="1"/>
</dbReference>
<evidence type="ECO:0000313" key="3">
    <source>
        <dbReference type="EMBL" id="CAL1578443.1"/>
    </source>
</evidence>
<organism evidence="3 4">
    <name type="scientific">Knipowitschia caucasica</name>
    <name type="common">Caucasian dwarf goby</name>
    <name type="synonym">Pomatoschistus caucasicus</name>
    <dbReference type="NCBI Taxonomy" id="637954"/>
    <lineage>
        <taxon>Eukaryota</taxon>
        <taxon>Metazoa</taxon>
        <taxon>Chordata</taxon>
        <taxon>Craniata</taxon>
        <taxon>Vertebrata</taxon>
        <taxon>Euteleostomi</taxon>
        <taxon>Actinopterygii</taxon>
        <taxon>Neopterygii</taxon>
        <taxon>Teleostei</taxon>
        <taxon>Neoteleostei</taxon>
        <taxon>Acanthomorphata</taxon>
        <taxon>Gobiaria</taxon>
        <taxon>Gobiiformes</taxon>
        <taxon>Gobioidei</taxon>
        <taxon>Gobiidae</taxon>
        <taxon>Gobiinae</taxon>
        <taxon>Knipowitschia</taxon>
    </lineage>
</organism>
<dbReference type="EMBL" id="OZ035835">
    <property type="protein sequence ID" value="CAL1578443.1"/>
    <property type="molecule type" value="Genomic_DNA"/>
</dbReference>
<feature type="domain" description="tRNA (32-2'-O)-methyltransferase regulator THADA-like C-terminal TPR repeats region" evidence="2">
    <location>
        <begin position="13"/>
        <end position="73"/>
    </location>
</feature>
<dbReference type="GO" id="GO:0030488">
    <property type="term" value="P:tRNA methylation"/>
    <property type="evidence" value="ECO:0007669"/>
    <property type="project" value="TreeGrafter"/>
</dbReference>
<protein>
    <recommendedName>
        <fullName evidence="2">tRNA (32-2'-O)-methyltransferase regulator THADA-like C-terminal TPR repeats region domain-containing protein</fullName>
    </recommendedName>
</protein>
<dbReference type="InterPro" id="IPR051954">
    <property type="entry name" value="tRNA_methyltransferase_THADA"/>
</dbReference>
<proteinExistence type="predicted"/>
<dbReference type="PANTHER" id="PTHR14387">
    <property type="entry name" value="THADA/DEATH RECEPTOR INTERACTING PROTEIN"/>
    <property type="match status" value="1"/>
</dbReference>
<dbReference type="InterPro" id="IPR056842">
    <property type="entry name" value="THADA-like_TPR_C"/>
</dbReference>
<dbReference type="GO" id="GO:0005829">
    <property type="term" value="C:cytosol"/>
    <property type="evidence" value="ECO:0007669"/>
    <property type="project" value="TreeGrafter"/>
</dbReference>
<evidence type="ECO:0000313" key="4">
    <source>
        <dbReference type="Proteomes" id="UP001497482"/>
    </source>
</evidence>
<reference evidence="3 4" key="1">
    <citation type="submission" date="2024-04" db="EMBL/GenBank/DDBJ databases">
        <authorList>
            <person name="Waldvogel A.-M."/>
            <person name="Schoenle A."/>
        </authorList>
    </citation>
    <scope>NUCLEOTIDE SEQUENCE [LARGE SCALE GENOMIC DNA]</scope>
</reference>
<name>A0AAV2JL95_KNICA</name>
<gene>
    <name evidence="3" type="ORF">KC01_LOCUS9587</name>
</gene>
<dbReference type="InterPro" id="IPR016024">
    <property type="entry name" value="ARM-type_fold"/>
</dbReference>
<dbReference type="InterPro" id="IPR011989">
    <property type="entry name" value="ARM-like"/>
</dbReference>
<accession>A0AAV2JL95</accession>
<dbReference type="Proteomes" id="UP001497482">
    <property type="component" value="Chromosome 13"/>
</dbReference>
<dbReference type="AlphaFoldDB" id="A0AAV2JL95"/>
<dbReference type="Pfam" id="PF25151">
    <property type="entry name" value="TPR_Trm732_C"/>
    <property type="match status" value="1"/>
</dbReference>